<reference evidence="3 4" key="1">
    <citation type="submission" date="2019-03" db="EMBL/GenBank/DDBJ databases">
        <title>Sapientia aquatica gen. nov., sp. nov., isolated from a crater lake.</title>
        <authorList>
            <person name="Felfoldi T."/>
            <person name="Szabo A."/>
            <person name="Toth E."/>
            <person name="Schumann P."/>
            <person name="Keki Z."/>
            <person name="Marialigeti K."/>
            <person name="Mathe I."/>
        </authorList>
    </citation>
    <scope>NUCLEOTIDE SEQUENCE [LARGE SCALE GENOMIC DNA]</scope>
    <source>
        <strain evidence="3 4">SA-152</strain>
    </source>
</reference>
<organism evidence="3 4">
    <name type="scientific">Sapientia aquatica</name>
    <dbReference type="NCBI Taxonomy" id="1549640"/>
    <lineage>
        <taxon>Bacteria</taxon>
        <taxon>Pseudomonadati</taxon>
        <taxon>Pseudomonadota</taxon>
        <taxon>Betaproteobacteria</taxon>
        <taxon>Burkholderiales</taxon>
        <taxon>Oxalobacteraceae</taxon>
        <taxon>Sapientia</taxon>
    </lineage>
</organism>
<dbReference type="InterPro" id="IPR001296">
    <property type="entry name" value="Glyco_trans_1"/>
</dbReference>
<dbReference type="InterPro" id="IPR028098">
    <property type="entry name" value="Glyco_trans_4-like_N"/>
</dbReference>
<dbReference type="RefSeq" id="WP_133328810.1">
    <property type="nucleotide sequence ID" value="NZ_SMYL01000005.1"/>
</dbReference>
<gene>
    <name evidence="3" type="ORF">E2I14_12110</name>
</gene>
<proteinExistence type="predicted"/>
<keyword evidence="3" id="KW-0808">Transferase</keyword>
<name>A0A4R5W0V5_9BURK</name>
<evidence type="ECO:0000259" key="1">
    <source>
        <dbReference type="Pfam" id="PF00534"/>
    </source>
</evidence>
<accession>A0A4R5W0V5</accession>
<protein>
    <submittedName>
        <fullName evidence="3">Glycosyltransferase family 1 protein</fullName>
    </submittedName>
</protein>
<dbReference type="OrthoDB" id="509705at2"/>
<evidence type="ECO:0000313" key="4">
    <source>
        <dbReference type="Proteomes" id="UP000294829"/>
    </source>
</evidence>
<dbReference type="GO" id="GO:0016757">
    <property type="term" value="F:glycosyltransferase activity"/>
    <property type="evidence" value="ECO:0007669"/>
    <property type="project" value="InterPro"/>
</dbReference>
<keyword evidence="4" id="KW-1185">Reference proteome</keyword>
<dbReference type="Pfam" id="PF13439">
    <property type="entry name" value="Glyco_transf_4"/>
    <property type="match status" value="1"/>
</dbReference>
<dbReference type="PANTHER" id="PTHR45947:SF3">
    <property type="entry name" value="SULFOQUINOVOSYL TRANSFERASE SQD2"/>
    <property type="match status" value="1"/>
</dbReference>
<dbReference type="EMBL" id="SMYL01000005">
    <property type="protein sequence ID" value="TDK65676.1"/>
    <property type="molecule type" value="Genomic_DNA"/>
</dbReference>
<evidence type="ECO:0000259" key="2">
    <source>
        <dbReference type="Pfam" id="PF13439"/>
    </source>
</evidence>
<sequence>MLKILYHHRTSSKDGQAVHIEEMIAAFKAQGHEVIIVAPAGRENTEFGVDDKRVAFLKRYMPRFCYELMELAYNWVAYRELVKAIKLHQPDCIYERYNLFLLSGIWVKNRFNLPLILEVNSPIFEERLRYDGFSLHRIAKWCQSYIWKSADFLLPVTQVMADIVHQYGIDSRKTLVIHNGINLHQFEQAAPSEAAKAALGLNNKLVLGFTGFIRKWHGLDKVIDMLANDAPNSARHLLVVGDGPERSNLEQQAKSLNIEDRVSFTGVVERNQIPAYVALFDIALQPAVVPYASPLKLIEYLAAGKAIVAPDQPNIGELLTDQENALLFNPDQANSMPETINRLCKDQALIERLQKNARDTIVRKQLTWDENAQKITRLIEGFKHHA</sequence>
<dbReference type="Proteomes" id="UP000294829">
    <property type="component" value="Unassembled WGS sequence"/>
</dbReference>
<evidence type="ECO:0000313" key="3">
    <source>
        <dbReference type="EMBL" id="TDK65676.1"/>
    </source>
</evidence>
<dbReference type="CDD" id="cd03794">
    <property type="entry name" value="GT4_WbuB-like"/>
    <property type="match status" value="1"/>
</dbReference>
<feature type="domain" description="Glycosyltransferase subfamily 4-like N-terminal" evidence="2">
    <location>
        <begin position="14"/>
        <end position="184"/>
    </location>
</feature>
<comment type="caution">
    <text evidence="3">The sequence shown here is derived from an EMBL/GenBank/DDBJ whole genome shotgun (WGS) entry which is preliminary data.</text>
</comment>
<dbReference type="PANTHER" id="PTHR45947">
    <property type="entry name" value="SULFOQUINOVOSYL TRANSFERASE SQD2"/>
    <property type="match status" value="1"/>
</dbReference>
<dbReference type="InterPro" id="IPR050194">
    <property type="entry name" value="Glycosyltransferase_grp1"/>
</dbReference>
<dbReference type="AlphaFoldDB" id="A0A4R5W0V5"/>
<dbReference type="Pfam" id="PF00534">
    <property type="entry name" value="Glycos_transf_1"/>
    <property type="match status" value="1"/>
</dbReference>
<dbReference type="SUPFAM" id="SSF53756">
    <property type="entry name" value="UDP-Glycosyltransferase/glycogen phosphorylase"/>
    <property type="match status" value="1"/>
</dbReference>
<feature type="domain" description="Glycosyl transferase family 1" evidence="1">
    <location>
        <begin position="196"/>
        <end position="359"/>
    </location>
</feature>
<dbReference type="Gene3D" id="3.40.50.2000">
    <property type="entry name" value="Glycogen Phosphorylase B"/>
    <property type="match status" value="2"/>
</dbReference>